<proteinExistence type="predicted"/>
<dbReference type="EMBL" id="CP000542">
    <property type="protein sequence ID" value="ABM60087.1"/>
    <property type="molecule type" value="Genomic_DNA"/>
</dbReference>
<dbReference type="RefSeq" id="WP_011812072.1">
    <property type="nucleotide sequence ID" value="NC_008786.1"/>
</dbReference>
<dbReference type="eggNOG" id="COG2050">
    <property type="taxonomic scope" value="Bacteria"/>
</dbReference>
<dbReference type="HOGENOM" id="CLU_089876_5_1_4"/>
<accession>A1WR30</accession>
<evidence type="ECO:0000313" key="3">
    <source>
        <dbReference type="EMBL" id="ABM60087.1"/>
    </source>
</evidence>
<dbReference type="InterPro" id="IPR029069">
    <property type="entry name" value="HotDog_dom_sf"/>
</dbReference>
<protein>
    <submittedName>
        <fullName evidence="3">Uncharacterized domain 1</fullName>
    </submittedName>
</protein>
<evidence type="ECO:0000256" key="1">
    <source>
        <dbReference type="ARBA" id="ARBA00022801"/>
    </source>
</evidence>
<dbReference type="Pfam" id="PF03061">
    <property type="entry name" value="4HBT"/>
    <property type="match status" value="1"/>
</dbReference>
<sequence length="147" mass="15281">MSTTPENNANAVIPLARADLEAVIQKTPFALLLGAKLEEYGDGVANLSVALRPDLTMHMGFAHGAVVGFLADSACAWAAASTVGNVVTSEYKLNLIAPGIGEQLRAEGRVLKAAGRNLVCMANVYAVNQGKSTLVAVALATIARFNK</sequence>
<dbReference type="GO" id="GO:0016289">
    <property type="term" value="F:acyl-CoA hydrolase activity"/>
    <property type="evidence" value="ECO:0007669"/>
    <property type="project" value="UniProtKB-ARBA"/>
</dbReference>
<keyword evidence="4" id="KW-1185">Reference proteome</keyword>
<reference evidence="4" key="1">
    <citation type="submission" date="2006-12" db="EMBL/GenBank/DDBJ databases">
        <title>Complete sequence of chromosome 1 of Verminephrobacter eiseniae EF01-2.</title>
        <authorList>
            <person name="Copeland A."/>
            <person name="Lucas S."/>
            <person name="Lapidus A."/>
            <person name="Barry K."/>
            <person name="Detter J.C."/>
            <person name="Glavina del Rio T."/>
            <person name="Dalin E."/>
            <person name="Tice H."/>
            <person name="Pitluck S."/>
            <person name="Chertkov O."/>
            <person name="Brettin T."/>
            <person name="Bruce D."/>
            <person name="Han C."/>
            <person name="Tapia R."/>
            <person name="Gilna P."/>
            <person name="Schmutz J."/>
            <person name="Larimer F."/>
            <person name="Land M."/>
            <person name="Hauser L."/>
            <person name="Kyrpides N."/>
            <person name="Kim E."/>
            <person name="Stahl D."/>
            <person name="Richardson P."/>
        </authorList>
    </citation>
    <scope>NUCLEOTIDE SEQUENCE [LARGE SCALE GENOMIC DNA]</scope>
    <source>
        <strain evidence="4">EF01-2</strain>
    </source>
</reference>
<gene>
    <name evidence="3" type="ordered locus">Veis_4384</name>
</gene>
<dbReference type="InterPro" id="IPR006683">
    <property type="entry name" value="Thioestr_dom"/>
</dbReference>
<dbReference type="SUPFAM" id="SSF54637">
    <property type="entry name" value="Thioesterase/thiol ester dehydrase-isomerase"/>
    <property type="match status" value="1"/>
</dbReference>
<dbReference type="CDD" id="cd03443">
    <property type="entry name" value="PaaI_thioesterase"/>
    <property type="match status" value="1"/>
</dbReference>
<dbReference type="Proteomes" id="UP000000374">
    <property type="component" value="Chromosome"/>
</dbReference>
<dbReference type="STRING" id="391735.Veis_4384"/>
<evidence type="ECO:0000313" key="4">
    <source>
        <dbReference type="Proteomes" id="UP000000374"/>
    </source>
</evidence>
<dbReference type="SMR" id="A1WR30"/>
<dbReference type="GeneID" id="76463763"/>
<dbReference type="Gene3D" id="3.10.129.10">
    <property type="entry name" value="Hotdog Thioesterase"/>
    <property type="match status" value="1"/>
</dbReference>
<dbReference type="KEGG" id="vei:Veis_4384"/>
<dbReference type="OrthoDB" id="8525891at2"/>
<keyword evidence="1" id="KW-0378">Hydrolase</keyword>
<name>A1WR30_VEREI</name>
<organism evidence="3 4">
    <name type="scientific">Verminephrobacter eiseniae (strain EF01-2)</name>
    <dbReference type="NCBI Taxonomy" id="391735"/>
    <lineage>
        <taxon>Bacteria</taxon>
        <taxon>Pseudomonadati</taxon>
        <taxon>Pseudomonadota</taxon>
        <taxon>Betaproteobacteria</taxon>
        <taxon>Burkholderiales</taxon>
        <taxon>Comamonadaceae</taxon>
        <taxon>Verminephrobacter</taxon>
    </lineage>
</organism>
<dbReference type="NCBIfam" id="TIGR00369">
    <property type="entry name" value="unchar_dom_1"/>
    <property type="match status" value="1"/>
</dbReference>
<evidence type="ECO:0000259" key="2">
    <source>
        <dbReference type="Pfam" id="PF03061"/>
    </source>
</evidence>
<feature type="domain" description="Thioesterase" evidence="2">
    <location>
        <begin position="59"/>
        <end position="130"/>
    </location>
</feature>
<dbReference type="AlphaFoldDB" id="A1WR30"/>
<dbReference type="InterPro" id="IPR003736">
    <property type="entry name" value="PAAI_dom"/>
</dbReference>